<gene>
    <name evidence="1" type="ORF">A2973_04255</name>
</gene>
<evidence type="ECO:0000313" key="2">
    <source>
        <dbReference type="Proteomes" id="UP000176409"/>
    </source>
</evidence>
<dbReference type="AlphaFoldDB" id="A0A1F6AWX0"/>
<name>A0A1F6AWX0_9BACT</name>
<organism evidence="1 2">
    <name type="scientific">Candidatus Gottesmanbacteria bacterium RIFCSPLOWO2_01_FULL_49_10</name>
    <dbReference type="NCBI Taxonomy" id="1798396"/>
    <lineage>
        <taxon>Bacteria</taxon>
        <taxon>Candidatus Gottesmaniibacteriota</taxon>
    </lineage>
</organism>
<sequence>MPTSPDKSDEQPPKMVMRERVKPGTSLGAIREMHETGRVDTILDGDDRKKGSSGAFFVLELRSKFQSLMQKVFPPAKSPK</sequence>
<comment type="caution">
    <text evidence="1">The sequence shown here is derived from an EMBL/GenBank/DDBJ whole genome shotgun (WGS) entry which is preliminary data.</text>
</comment>
<dbReference type="EMBL" id="MFJZ01000062">
    <property type="protein sequence ID" value="OGG28992.1"/>
    <property type="molecule type" value="Genomic_DNA"/>
</dbReference>
<dbReference type="Proteomes" id="UP000176409">
    <property type="component" value="Unassembled WGS sequence"/>
</dbReference>
<proteinExistence type="predicted"/>
<evidence type="ECO:0000313" key="1">
    <source>
        <dbReference type="EMBL" id="OGG28992.1"/>
    </source>
</evidence>
<accession>A0A1F6AWX0</accession>
<protein>
    <submittedName>
        <fullName evidence="1">Uncharacterized protein</fullName>
    </submittedName>
</protein>
<reference evidence="1 2" key="1">
    <citation type="journal article" date="2016" name="Nat. Commun.">
        <title>Thousands of microbial genomes shed light on interconnected biogeochemical processes in an aquifer system.</title>
        <authorList>
            <person name="Anantharaman K."/>
            <person name="Brown C.T."/>
            <person name="Hug L.A."/>
            <person name="Sharon I."/>
            <person name="Castelle C.J."/>
            <person name="Probst A.J."/>
            <person name="Thomas B.C."/>
            <person name="Singh A."/>
            <person name="Wilkins M.J."/>
            <person name="Karaoz U."/>
            <person name="Brodie E.L."/>
            <person name="Williams K.H."/>
            <person name="Hubbard S.S."/>
            <person name="Banfield J.F."/>
        </authorList>
    </citation>
    <scope>NUCLEOTIDE SEQUENCE [LARGE SCALE GENOMIC DNA]</scope>
</reference>